<dbReference type="Gene3D" id="2.20.25.340">
    <property type="match status" value="1"/>
</dbReference>
<evidence type="ECO:0000256" key="5">
    <source>
        <dbReference type="ARBA" id="ARBA00023002"/>
    </source>
</evidence>
<dbReference type="Pfam" id="PF21423">
    <property type="entry name" value="AhtL-like_1st"/>
    <property type="match status" value="1"/>
</dbReference>
<proteinExistence type="inferred from homology"/>
<keyword evidence="4" id="KW-0479">Metal-binding</keyword>
<feature type="domain" description="Molybdopterin dinucleotide-binding" evidence="7">
    <location>
        <begin position="885"/>
        <end position="961"/>
    </location>
</feature>
<dbReference type="InterPro" id="IPR050612">
    <property type="entry name" value="Prok_Mopterin_Oxidored"/>
</dbReference>
<evidence type="ECO:0000259" key="6">
    <source>
        <dbReference type="Pfam" id="PF00384"/>
    </source>
</evidence>
<dbReference type="SUPFAM" id="SSF53706">
    <property type="entry name" value="Formate dehydrogenase/DMSO reductase, domains 1-3"/>
    <property type="match status" value="1"/>
</dbReference>
<name>A0A916J119_9PROT</name>
<feature type="domain" description="Pyrogallol hydroxytransferase large subunit-like N-terminal" evidence="8">
    <location>
        <begin position="146"/>
        <end position="199"/>
    </location>
</feature>
<dbReference type="InterPro" id="IPR006656">
    <property type="entry name" value="Mopterin_OxRdtase"/>
</dbReference>
<dbReference type="InterPro" id="IPR006657">
    <property type="entry name" value="MoPterin_dinucl-bd_dom"/>
</dbReference>
<dbReference type="GO" id="GO:0043546">
    <property type="term" value="F:molybdopterin cofactor binding"/>
    <property type="evidence" value="ECO:0007669"/>
    <property type="project" value="InterPro"/>
</dbReference>
<keyword evidence="5 9" id="KW-0560">Oxidoreductase</keyword>
<dbReference type="GO" id="GO:0009061">
    <property type="term" value="P:anaerobic respiration"/>
    <property type="evidence" value="ECO:0007669"/>
    <property type="project" value="TreeGrafter"/>
</dbReference>
<protein>
    <submittedName>
        <fullName evidence="9">Pyrogallol hydroxytransferase large subunit</fullName>
        <ecNumber evidence="9">1.97.1.2</ecNumber>
    </submittedName>
</protein>
<keyword evidence="10" id="KW-1185">Reference proteome</keyword>
<dbReference type="Gene3D" id="2.40.40.20">
    <property type="match status" value="1"/>
</dbReference>
<evidence type="ECO:0000256" key="1">
    <source>
        <dbReference type="ARBA" id="ARBA00001942"/>
    </source>
</evidence>
<dbReference type="Gene3D" id="3.40.228.10">
    <property type="entry name" value="Dimethylsulfoxide Reductase, domain 2"/>
    <property type="match status" value="1"/>
</dbReference>
<dbReference type="GO" id="GO:0030288">
    <property type="term" value="C:outer membrane-bounded periplasmic space"/>
    <property type="evidence" value="ECO:0007669"/>
    <property type="project" value="TreeGrafter"/>
</dbReference>
<dbReference type="PANTHER" id="PTHR43742:SF10">
    <property type="entry name" value="TRIMETHYLAMINE-N-OXIDE REDUCTASE 2"/>
    <property type="match status" value="1"/>
</dbReference>
<dbReference type="AlphaFoldDB" id="A0A916J119"/>
<accession>A0A916J119</accession>
<reference evidence="9" key="1">
    <citation type="submission" date="2021-04" db="EMBL/GenBank/DDBJ databases">
        <authorList>
            <person name="Hornung B."/>
        </authorList>
    </citation>
    <scope>NUCLEOTIDE SEQUENCE</scope>
    <source>
        <strain evidence="9">G5G6</strain>
    </source>
</reference>
<comment type="caution">
    <text evidence="9">The sequence shown here is derived from an EMBL/GenBank/DDBJ whole genome shotgun (WGS) entry which is preliminary data.</text>
</comment>
<feature type="domain" description="Molybdopterin oxidoreductase" evidence="6">
    <location>
        <begin position="206"/>
        <end position="711"/>
    </location>
</feature>
<dbReference type="EMBL" id="CAJQUM010000001">
    <property type="protein sequence ID" value="CAG4882737.1"/>
    <property type="molecule type" value="Genomic_DNA"/>
</dbReference>
<comment type="similarity">
    <text evidence="2">Belongs to the prokaryotic molybdopterin-containing oxidoreductase family.</text>
</comment>
<evidence type="ECO:0000313" key="9">
    <source>
        <dbReference type="EMBL" id="CAG4882737.1"/>
    </source>
</evidence>
<dbReference type="GO" id="GO:0018706">
    <property type="term" value="F:pyrogallol hydroxytransferase activity"/>
    <property type="evidence" value="ECO:0007669"/>
    <property type="project" value="UniProtKB-EC"/>
</dbReference>
<dbReference type="Pfam" id="PF00384">
    <property type="entry name" value="Molybdopterin"/>
    <property type="match status" value="1"/>
</dbReference>
<comment type="cofactor">
    <cofactor evidence="1">
        <name>Mo-bis(molybdopterin guanine dinucleotide)</name>
        <dbReference type="ChEBI" id="CHEBI:60539"/>
    </cofactor>
</comment>
<evidence type="ECO:0000259" key="7">
    <source>
        <dbReference type="Pfam" id="PF01568"/>
    </source>
</evidence>
<dbReference type="RefSeq" id="WP_220634783.1">
    <property type="nucleotide sequence ID" value="NZ_CAJQUM010000001.1"/>
</dbReference>
<dbReference type="PANTHER" id="PTHR43742">
    <property type="entry name" value="TRIMETHYLAMINE-N-OXIDE REDUCTASE"/>
    <property type="match status" value="1"/>
</dbReference>
<organism evidence="9 10">
    <name type="scientific">Georgfuchsia toluolica</name>
    <dbReference type="NCBI Taxonomy" id="424218"/>
    <lineage>
        <taxon>Bacteria</taxon>
        <taxon>Pseudomonadati</taxon>
        <taxon>Pseudomonadota</taxon>
        <taxon>Betaproteobacteria</taxon>
        <taxon>Nitrosomonadales</taxon>
        <taxon>Sterolibacteriaceae</taxon>
        <taxon>Georgfuchsia</taxon>
    </lineage>
</organism>
<dbReference type="InterPro" id="IPR009010">
    <property type="entry name" value="Asp_de-COase-like_dom_sf"/>
</dbReference>
<evidence type="ECO:0000256" key="4">
    <source>
        <dbReference type="ARBA" id="ARBA00022723"/>
    </source>
</evidence>
<dbReference type="Pfam" id="PF01568">
    <property type="entry name" value="Molydop_binding"/>
    <property type="match status" value="1"/>
</dbReference>
<gene>
    <name evidence="9" type="primary">athL</name>
    <name evidence="9" type="ORF">GTOL_10619</name>
</gene>
<evidence type="ECO:0000256" key="2">
    <source>
        <dbReference type="ARBA" id="ARBA00010312"/>
    </source>
</evidence>
<dbReference type="EC" id="1.97.1.2" evidence="9"/>
<evidence type="ECO:0000259" key="8">
    <source>
        <dbReference type="Pfam" id="PF21423"/>
    </source>
</evidence>
<dbReference type="GO" id="GO:0030151">
    <property type="term" value="F:molybdenum ion binding"/>
    <property type="evidence" value="ECO:0007669"/>
    <property type="project" value="TreeGrafter"/>
</dbReference>
<dbReference type="GO" id="GO:0009055">
    <property type="term" value="F:electron transfer activity"/>
    <property type="evidence" value="ECO:0007669"/>
    <property type="project" value="TreeGrafter"/>
</dbReference>
<evidence type="ECO:0000313" key="10">
    <source>
        <dbReference type="Proteomes" id="UP000742786"/>
    </source>
</evidence>
<dbReference type="Proteomes" id="UP000742786">
    <property type="component" value="Unassembled WGS sequence"/>
</dbReference>
<dbReference type="InterPro" id="IPR049032">
    <property type="entry name" value="AhtL-like_N"/>
</dbReference>
<sequence length="1002" mass="112573">MKKMVLKTILFAVPHLLRRTAKKYPEFQKEMRRHNCTVQIRLKNGSLGRYYTFNNGKVTTGAGLHARPDVTMQFNDLPTALIFLKPPMDYAEIVHAAKNMRAMVMGPDHLCIWFMQLMNKIETSALEMGTKLPDGTVRYTTNTNGGPLFIFVKDGKIVRCTPIDFDNTDAPSWTIKARGRTFKPWRRATVSPYSLALKSQVYTDDRVLYPMKRVDFDPKGERNPQNRGISGYERISWDEALDIVSSEIKRQKTVHGPGAIAIQHHSHHQWGNIGYYLSALLRFGNLIGFTRIHHNPDSWEGWYWGAMHHFGNALRLGLPSHYGTVEDALKEAEMVVFWSSDPEVTSGVYAGYEGTQRRFWAKELGIEFVHIDPHCNTTAQLFGGRWIPLKPGTDPAMAHAIMYIWLTEGLYDKDYVETRTTGFDQWAAYLLGKDDGVAKTPEWQEAETGVPAHVVRALARQWGKKKTYLGAGGLGTGVGGAVRNSTGTQWARCMIMMMAMQGWGKPGINFGNLQFGTPVDNFHYFPGYAEGGISGELAFTAAAINNYTRMPHVLSMNPVKQIIPRQRLPEAIIKGYAHGNLWDGSSIEAQIAPFEYPMPGYSKIHMIWHYGGAAFGTVAQSERYIEAYRHESIECLVSQAIYMEGDTPFADIILPACTHVERYDIGETCGCQGYVHHAPGQLNHRTIVMQHKCIEPLGESKSDYQIFADVLSRLGLGAMFTEGCSELDWCKRVFDSADLSKNITWKEFLKKGYYVVPPEPEETPEPVSMRWFAEDRMKDVPEPHPLPSQYSGDFGKGLQTQSGKIEFVPNSILRGDPNNPERPALNRYIPSWEGLQTKELVAKYPLQMISTHSRYSFHTFSDGKDSTINDIEDHRVLIDGYYYWVMRVHPEDAARRGIGHHSLIRVFNDRGAVILAADVSPLMMPGVVKSFIAAAVFDPVPDPMGWADRGGCVNILTPQRRQVQGTEGMGSNSCLVEIAPWTPTLKAGERFHANGSPAMKAA</sequence>
<dbReference type="Gene3D" id="3.40.50.740">
    <property type="match status" value="2"/>
</dbReference>
<keyword evidence="3" id="KW-0500">Molybdenum</keyword>
<dbReference type="SUPFAM" id="SSF50692">
    <property type="entry name" value="ADC-like"/>
    <property type="match status" value="1"/>
</dbReference>
<evidence type="ECO:0000256" key="3">
    <source>
        <dbReference type="ARBA" id="ARBA00022505"/>
    </source>
</evidence>